<keyword evidence="4" id="KW-0966">Cell projection</keyword>
<dbReference type="Gene3D" id="1.20.58.300">
    <property type="entry name" value="FlgN-like"/>
    <property type="match status" value="1"/>
</dbReference>
<evidence type="ECO:0000313" key="4">
    <source>
        <dbReference type="EMBL" id="MDP9902270.1"/>
    </source>
</evidence>
<comment type="caution">
    <text evidence="4">The sequence shown here is derived from an EMBL/GenBank/DDBJ whole genome shotgun (WGS) entry which is preliminary data.</text>
</comment>
<dbReference type="Pfam" id="PF05130">
    <property type="entry name" value="FlgN"/>
    <property type="match status" value="1"/>
</dbReference>
<dbReference type="InterPro" id="IPR007809">
    <property type="entry name" value="FlgN-like"/>
</dbReference>
<dbReference type="SUPFAM" id="SSF140566">
    <property type="entry name" value="FlgN-like"/>
    <property type="match status" value="1"/>
</dbReference>
<keyword evidence="5" id="KW-1185">Reference proteome</keyword>
<gene>
    <name evidence="4" type="ORF">J2W36_004547</name>
</gene>
<dbReference type="RefSeq" id="WP_307692023.1">
    <property type="nucleotide sequence ID" value="NZ_JAUSRO010000017.1"/>
</dbReference>
<evidence type="ECO:0000256" key="3">
    <source>
        <dbReference type="ARBA" id="ARBA00022795"/>
    </source>
</evidence>
<keyword evidence="4" id="KW-0282">Flagellum</keyword>
<evidence type="ECO:0000313" key="5">
    <source>
        <dbReference type="Proteomes" id="UP001226867"/>
    </source>
</evidence>
<keyword evidence="3" id="KW-1005">Bacterial flagellum biogenesis</keyword>
<dbReference type="EMBL" id="JAUSRO010000017">
    <property type="protein sequence ID" value="MDP9902270.1"/>
    <property type="molecule type" value="Genomic_DNA"/>
</dbReference>
<evidence type="ECO:0000256" key="2">
    <source>
        <dbReference type="ARBA" id="ARBA00007703"/>
    </source>
</evidence>
<comment type="function">
    <text evidence="1">Required for the efficient initiation of filament assembly.</text>
</comment>
<proteinExistence type="inferred from homology"/>
<organism evidence="4 5">
    <name type="scientific">Variovorax ginsengisoli</name>
    <dbReference type="NCBI Taxonomy" id="363844"/>
    <lineage>
        <taxon>Bacteria</taxon>
        <taxon>Pseudomonadati</taxon>
        <taxon>Pseudomonadota</taxon>
        <taxon>Betaproteobacteria</taxon>
        <taxon>Burkholderiales</taxon>
        <taxon>Comamonadaceae</taxon>
        <taxon>Variovorax</taxon>
    </lineage>
</organism>
<accession>A0ABT9SDL1</accession>
<comment type="similarity">
    <text evidence="2">Belongs to the FlgN family.</text>
</comment>
<evidence type="ECO:0000256" key="1">
    <source>
        <dbReference type="ARBA" id="ARBA00002397"/>
    </source>
</evidence>
<name>A0ABT9SDL1_9BURK</name>
<keyword evidence="4" id="KW-0969">Cilium</keyword>
<dbReference type="Proteomes" id="UP001226867">
    <property type="component" value="Unassembled WGS sequence"/>
</dbReference>
<reference evidence="4 5" key="1">
    <citation type="submission" date="2023-07" db="EMBL/GenBank/DDBJ databases">
        <title>Sorghum-associated microbial communities from plants grown in Nebraska, USA.</title>
        <authorList>
            <person name="Schachtman D."/>
        </authorList>
    </citation>
    <scope>NUCLEOTIDE SEQUENCE [LARGE SCALE GENOMIC DNA]</scope>
    <source>
        <strain evidence="4 5">DS1607</strain>
    </source>
</reference>
<protein>
    <submittedName>
        <fullName evidence="4">Flagellar biosynthesis/type III secretory pathway chaperone</fullName>
    </submittedName>
</protein>
<sequence>MLKVLLAESAAIAELLSVLDQEVLAMKTCLFAELEPLAERKSSLLATIEMLDRQRMQAATAFNQRSDPEGAALAAAQMGKETAHAWDNLLVLAKRAKACNTRNAAIVYAQLEFTQSALDVLLESPHPFYAANGARMSAGSNRGGLRLSAG</sequence>
<dbReference type="InterPro" id="IPR036679">
    <property type="entry name" value="FlgN-like_sf"/>
</dbReference>